<proteinExistence type="inferred from homology"/>
<dbReference type="InterPro" id="IPR049449">
    <property type="entry name" value="TesB_ACOT8-like_N"/>
</dbReference>
<keyword evidence="4" id="KW-0443">Lipid metabolism</keyword>
<dbReference type="SUPFAM" id="SSF54637">
    <property type="entry name" value="Thioesterase/thiol ester dehydrase-isomerase"/>
    <property type="match status" value="2"/>
</dbReference>
<dbReference type="CDD" id="cd03444">
    <property type="entry name" value="Thioesterase_II_repeat1"/>
    <property type="match status" value="1"/>
</dbReference>
<evidence type="ECO:0000313" key="12">
    <source>
        <dbReference type="Proteomes" id="UP000264036"/>
    </source>
</evidence>
<dbReference type="Pfam" id="PF02551">
    <property type="entry name" value="Acyl_CoA_thio"/>
    <property type="match status" value="1"/>
</dbReference>
<evidence type="ECO:0000259" key="9">
    <source>
        <dbReference type="Pfam" id="PF02551"/>
    </source>
</evidence>
<dbReference type="AlphaFoldDB" id="A0A356LEC7"/>
<dbReference type="InterPro" id="IPR003703">
    <property type="entry name" value="Acyl_CoA_thio"/>
</dbReference>
<keyword evidence="3" id="KW-0378">Hydrolase</keyword>
<dbReference type="GO" id="GO:0005829">
    <property type="term" value="C:cytosol"/>
    <property type="evidence" value="ECO:0007669"/>
    <property type="project" value="TreeGrafter"/>
</dbReference>
<gene>
    <name evidence="11" type="ORF">DD666_07635</name>
</gene>
<dbReference type="EMBL" id="DOEK01000018">
    <property type="protein sequence ID" value="HBP29272.1"/>
    <property type="molecule type" value="Genomic_DNA"/>
</dbReference>
<dbReference type="PANTHER" id="PTHR11066:SF34">
    <property type="entry name" value="ACYL-COENZYME A THIOESTERASE 8"/>
    <property type="match status" value="1"/>
</dbReference>
<dbReference type="Pfam" id="PF13622">
    <property type="entry name" value="4HBT_3"/>
    <property type="match status" value="1"/>
</dbReference>
<dbReference type="GO" id="GO:0009062">
    <property type="term" value="P:fatty acid catabolic process"/>
    <property type="evidence" value="ECO:0007669"/>
    <property type="project" value="TreeGrafter"/>
</dbReference>
<dbReference type="InterPro" id="IPR029069">
    <property type="entry name" value="HotDog_dom_sf"/>
</dbReference>
<comment type="caution">
    <text evidence="11">The sequence shown here is derived from an EMBL/GenBank/DDBJ whole genome shotgun (WGS) entry which is preliminary data.</text>
</comment>
<dbReference type="EC" id="3.1.2.20" evidence="5"/>
<comment type="catalytic activity">
    <reaction evidence="6">
        <text>a fatty acyl-CoA + H2O = a fatty acid + CoA + H(+)</text>
        <dbReference type="Rhea" id="RHEA:16781"/>
        <dbReference type="ChEBI" id="CHEBI:15377"/>
        <dbReference type="ChEBI" id="CHEBI:15378"/>
        <dbReference type="ChEBI" id="CHEBI:28868"/>
        <dbReference type="ChEBI" id="CHEBI:57287"/>
        <dbReference type="ChEBI" id="CHEBI:77636"/>
        <dbReference type="EC" id="3.1.2.20"/>
    </reaction>
    <physiologicalReaction direction="left-to-right" evidence="6">
        <dbReference type="Rhea" id="RHEA:16782"/>
    </physiologicalReaction>
</comment>
<comment type="subunit">
    <text evidence="2">Homotetramer.</text>
</comment>
<evidence type="ECO:0000256" key="4">
    <source>
        <dbReference type="ARBA" id="ARBA00023098"/>
    </source>
</evidence>
<dbReference type="PANTHER" id="PTHR11066">
    <property type="entry name" value="ACYL-COA THIOESTERASE"/>
    <property type="match status" value="1"/>
</dbReference>
<evidence type="ECO:0000256" key="5">
    <source>
        <dbReference type="ARBA" id="ARBA00038894"/>
    </source>
</evidence>
<feature type="domain" description="Acyl-CoA thioesterase 2 C-terminal" evidence="9">
    <location>
        <begin position="172"/>
        <end position="284"/>
    </location>
</feature>
<dbReference type="InterPro" id="IPR042171">
    <property type="entry name" value="Acyl-CoA_hotdog"/>
</dbReference>
<accession>A0A356LEC7</accession>
<comment type="similarity">
    <text evidence="1">Belongs to the C/M/P thioester hydrolase family.</text>
</comment>
<name>A0A356LEC7_9BURK</name>
<dbReference type="CDD" id="cd03445">
    <property type="entry name" value="Thioesterase_II_repeat2"/>
    <property type="match status" value="1"/>
</dbReference>
<evidence type="ECO:0000256" key="3">
    <source>
        <dbReference type="ARBA" id="ARBA00022801"/>
    </source>
</evidence>
<evidence type="ECO:0000256" key="7">
    <source>
        <dbReference type="ARBA" id="ARBA00071120"/>
    </source>
</evidence>
<evidence type="ECO:0000259" key="10">
    <source>
        <dbReference type="Pfam" id="PF13622"/>
    </source>
</evidence>
<organism evidence="11 12">
    <name type="scientific">Advenella kashmirensis</name>
    <dbReference type="NCBI Taxonomy" id="310575"/>
    <lineage>
        <taxon>Bacteria</taxon>
        <taxon>Pseudomonadati</taxon>
        <taxon>Pseudomonadota</taxon>
        <taxon>Betaproteobacteria</taxon>
        <taxon>Burkholderiales</taxon>
        <taxon>Alcaligenaceae</taxon>
    </lineage>
</organism>
<evidence type="ECO:0000256" key="8">
    <source>
        <dbReference type="ARBA" id="ARBA00079653"/>
    </source>
</evidence>
<dbReference type="FunFam" id="2.40.160.210:FF:000001">
    <property type="entry name" value="Acyl-CoA thioesterase II"/>
    <property type="match status" value="1"/>
</dbReference>
<evidence type="ECO:0000256" key="2">
    <source>
        <dbReference type="ARBA" id="ARBA00011881"/>
    </source>
</evidence>
<evidence type="ECO:0000256" key="6">
    <source>
        <dbReference type="ARBA" id="ARBA00050943"/>
    </source>
</evidence>
<dbReference type="GO" id="GO:0006637">
    <property type="term" value="P:acyl-CoA metabolic process"/>
    <property type="evidence" value="ECO:0007669"/>
    <property type="project" value="InterPro"/>
</dbReference>
<dbReference type="InterPro" id="IPR025652">
    <property type="entry name" value="TesB_C"/>
</dbReference>
<sequence length="291" mass="32660">MDNQNVLPDLIEQLQVESLGNDVFNGISTDIFGTGRIFGGQVLGQSLMAASLTVSPGRAVHSLHSYFLRPGDTSKPIRFEVERTRDGGSFSARRVIASQLDQPIFIMSSSFQGEEPGFQHQTPAPVVTPPDSLKNEKQLIADIEQKLPKRLASLVGRDFAIEMRPVEPSHMLKPGNYDPQAHIWFRAADKLPDNPLLHRAMLAYTSDFYLLFTSLLPHNQTPFSISMQMATIDHAIWFHRPFRMDEWLLYSLESPSASNARGFCRAHVYNSKGDLIASTTQEGLIRKIEEH</sequence>
<reference evidence="11 12" key="1">
    <citation type="journal article" date="2018" name="Nat. Biotechnol.">
        <title>A standardized bacterial taxonomy based on genome phylogeny substantially revises the tree of life.</title>
        <authorList>
            <person name="Parks D.H."/>
            <person name="Chuvochina M."/>
            <person name="Waite D.W."/>
            <person name="Rinke C."/>
            <person name="Skarshewski A."/>
            <person name="Chaumeil P.A."/>
            <person name="Hugenholtz P."/>
        </authorList>
    </citation>
    <scope>NUCLEOTIDE SEQUENCE [LARGE SCALE GENOMIC DNA]</scope>
    <source>
        <strain evidence="11">UBA10707</strain>
    </source>
</reference>
<protein>
    <recommendedName>
        <fullName evidence="7">Acyl-CoA thioesterase 2</fullName>
        <ecNumber evidence="5">3.1.2.20</ecNumber>
    </recommendedName>
    <alternativeName>
        <fullName evidence="8">Thioesterase II</fullName>
    </alternativeName>
</protein>
<feature type="domain" description="Acyl-CoA thioesterase-like N-terminal HotDog" evidence="10">
    <location>
        <begin position="35"/>
        <end position="112"/>
    </location>
</feature>
<dbReference type="Gene3D" id="2.40.160.210">
    <property type="entry name" value="Acyl-CoA thioesterase, double hotdog domain"/>
    <property type="match status" value="1"/>
</dbReference>
<evidence type="ECO:0000256" key="1">
    <source>
        <dbReference type="ARBA" id="ARBA00006538"/>
    </source>
</evidence>
<dbReference type="GO" id="GO:0047617">
    <property type="term" value="F:fatty acyl-CoA hydrolase activity"/>
    <property type="evidence" value="ECO:0007669"/>
    <property type="project" value="UniProtKB-EC"/>
</dbReference>
<dbReference type="Proteomes" id="UP000264036">
    <property type="component" value="Unassembled WGS sequence"/>
</dbReference>
<evidence type="ECO:0000313" key="11">
    <source>
        <dbReference type="EMBL" id="HBP29272.1"/>
    </source>
</evidence>